<comment type="caution">
    <text evidence="11">The sequence shown here is derived from an EMBL/GenBank/DDBJ whole genome shotgun (WGS) entry which is preliminary data.</text>
</comment>
<dbReference type="GO" id="GO:0050661">
    <property type="term" value="F:NADP binding"/>
    <property type="evidence" value="ECO:0007669"/>
    <property type="project" value="InterPro"/>
</dbReference>
<dbReference type="EC" id="1.1.1.31" evidence="3"/>
<feature type="active site" evidence="8">
    <location>
        <position position="190"/>
    </location>
</feature>
<dbReference type="InterPro" id="IPR015815">
    <property type="entry name" value="HIBADH-related"/>
</dbReference>
<evidence type="ECO:0000256" key="3">
    <source>
        <dbReference type="ARBA" id="ARBA00012991"/>
    </source>
</evidence>
<dbReference type="InterPro" id="IPR006115">
    <property type="entry name" value="6PGDH_NADP-bd"/>
</dbReference>
<dbReference type="FunFam" id="1.10.1040.10:FF:000006">
    <property type="entry name" value="3-hydroxyisobutyrate dehydrogenase"/>
    <property type="match status" value="1"/>
</dbReference>
<name>A0AAD4CN92_ASPNN</name>
<dbReference type="InterPro" id="IPR036291">
    <property type="entry name" value="NAD(P)-bd_dom_sf"/>
</dbReference>
<dbReference type="Gene3D" id="1.10.1040.10">
    <property type="entry name" value="N-(1-d-carboxylethyl)-l-norvaline Dehydrogenase, domain 2"/>
    <property type="match status" value="1"/>
</dbReference>
<reference evidence="11" key="2">
    <citation type="submission" date="2020-02" db="EMBL/GenBank/DDBJ databases">
        <authorList>
            <person name="Gilchrist C.L.M."/>
            <person name="Chooi Y.-H."/>
        </authorList>
    </citation>
    <scope>NUCLEOTIDE SEQUENCE</scope>
    <source>
        <strain evidence="11">MST-FP2251</strain>
    </source>
</reference>
<evidence type="ECO:0000313" key="11">
    <source>
        <dbReference type="EMBL" id="KAF9888858.1"/>
    </source>
</evidence>
<dbReference type="EMBL" id="VCAU01000042">
    <property type="protein sequence ID" value="KAF9888858.1"/>
    <property type="molecule type" value="Genomic_DNA"/>
</dbReference>
<evidence type="ECO:0000256" key="7">
    <source>
        <dbReference type="ARBA" id="ARBA00049197"/>
    </source>
</evidence>
<dbReference type="SUPFAM" id="SSF51735">
    <property type="entry name" value="NAD(P)-binding Rossmann-fold domains"/>
    <property type="match status" value="1"/>
</dbReference>
<gene>
    <name evidence="11" type="ORF">FE257_008227</name>
</gene>
<evidence type="ECO:0000259" key="10">
    <source>
        <dbReference type="Pfam" id="PF14833"/>
    </source>
</evidence>
<keyword evidence="12" id="KW-1185">Reference proteome</keyword>
<feature type="domain" description="3-hydroxyisobutyrate dehydrogenase-like NAD-binding" evidence="10">
    <location>
        <begin position="186"/>
        <end position="312"/>
    </location>
</feature>
<reference evidence="11" key="1">
    <citation type="journal article" date="2019" name="Beilstein J. Org. Chem.">
        <title>Nanangenines: drimane sesquiterpenoids as the dominant metabolite cohort of a novel Australian fungus, Aspergillus nanangensis.</title>
        <authorList>
            <person name="Lacey H.J."/>
            <person name="Gilchrist C.L.M."/>
            <person name="Crombie A."/>
            <person name="Kalaitzis J.A."/>
            <person name="Vuong D."/>
            <person name="Rutledge P.J."/>
            <person name="Turner P."/>
            <person name="Pitt J.I."/>
            <person name="Lacey E."/>
            <person name="Chooi Y.H."/>
            <person name="Piggott A.M."/>
        </authorList>
    </citation>
    <scope>NUCLEOTIDE SEQUENCE</scope>
    <source>
        <strain evidence="11">MST-FP2251</strain>
    </source>
</reference>
<comment type="similarity">
    <text evidence="2">Belongs to the HIBADH-related family. 3-hydroxyisobutyrate dehydrogenase subfamily.</text>
</comment>
<dbReference type="InterPro" id="IPR008927">
    <property type="entry name" value="6-PGluconate_DH-like_C_sf"/>
</dbReference>
<evidence type="ECO:0000256" key="4">
    <source>
        <dbReference type="ARBA" id="ARBA00022456"/>
    </source>
</evidence>
<evidence type="ECO:0000256" key="8">
    <source>
        <dbReference type="PIRSR" id="PIRSR000103-1"/>
    </source>
</evidence>
<keyword evidence="5" id="KW-0560">Oxidoreductase</keyword>
<dbReference type="GO" id="GO:0005739">
    <property type="term" value="C:mitochondrion"/>
    <property type="evidence" value="ECO:0007669"/>
    <property type="project" value="TreeGrafter"/>
</dbReference>
<dbReference type="PROSITE" id="PS00895">
    <property type="entry name" value="3_HYDROXYISOBUT_DH"/>
    <property type="match status" value="1"/>
</dbReference>
<evidence type="ECO:0000313" key="12">
    <source>
        <dbReference type="Proteomes" id="UP001194746"/>
    </source>
</evidence>
<dbReference type="PANTHER" id="PTHR22981:SF81">
    <property type="entry name" value="DEHYDROGENASE, PUTATIVE-RELATED"/>
    <property type="match status" value="1"/>
</dbReference>
<dbReference type="PANTHER" id="PTHR22981">
    <property type="entry name" value="3-HYDROXYISOBUTYRATE DEHYDROGENASE-RELATED"/>
    <property type="match status" value="1"/>
</dbReference>
<comment type="pathway">
    <text evidence="1">Amino-acid degradation; L-valine degradation.</text>
</comment>
<sequence length="325" mass="34185">MDPLQNITSVGLIGLGAMGLPMAINLAQKLPAHITLQVYDVFPAAANALCTKYPGKVHQAANPADLASKSSIILTMLPGGSDVHSVFVSGPNAISSVDLADKLLLDCSTIDTTNTLAVKAHISTHSPSASFYDAPVSGGSIGAERATLTFYLGCHASDPNLPLITAILRYVGNEKAFIPCGGPSMGCVAKTSNNYISGLLGIIVSEAMDMGIRGGIDPRLLAEVIKSGGGQNTVAERWNPVPGVVPTAPSSHGYKPGFKVGLMRKDIGLAVELARKGGCRNLFGQQAHDVFAKMEGMDEFRELDSKAVYRYLGGIEDWQKMFPDA</sequence>
<dbReference type="GO" id="GO:0008442">
    <property type="term" value="F:3-hydroxyisobutyrate dehydrogenase activity"/>
    <property type="evidence" value="ECO:0007669"/>
    <property type="project" value="UniProtKB-EC"/>
</dbReference>
<dbReference type="InterPro" id="IPR029154">
    <property type="entry name" value="HIBADH-like_NADP-bd"/>
</dbReference>
<accession>A0AAD4CN92</accession>
<dbReference type="Pfam" id="PF03446">
    <property type="entry name" value="NAD_binding_2"/>
    <property type="match status" value="1"/>
</dbReference>
<dbReference type="Proteomes" id="UP001194746">
    <property type="component" value="Unassembled WGS sequence"/>
</dbReference>
<dbReference type="PIRSF" id="PIRSF000103">
    <property type="entry name" value="HIBADH"/>
    <property type="match status" value="1"/>
</dbReference>
<protein>
    <recommendedName>
        <fullName evidence="3">3-hydroxyisobutyrate dehydrogenase</fullName>
        <ecNumber evidence="3">1.1.1.31</ecNumber>
    </recommendedName>
</protein>
<evidence type="ECO:0000259" key="9">
    <source>
        <dbReference type="Pfam" id="PF03446"/>
    </source>
</evidence>
<keyword evidence="6" id="KW-0520">NAD</keyword>
<organism evidence="11 12">
    <name type="scientific">Aspergillus nanangensis</name>
    <dbReference type="NCBI Taxonomy" id="2582783"/>
    <lineage>
        <taxon>Eukaryota</taxon>
        <taxon>Fungi</taxon>
        <taxon>Dikarya</taxon>
        <taxon>Ascomycota</taxon>
        <taxon>Pezizomycotina</taxon>
        <taxon>Eurotiomycetes</taxon>
        <taxon>Eurotiomycetidae</taxon>
        <taxon>Eurotiales</taxon>
        <taxon>Aspergillaceae</taxon>
        <taxon>Aspergillus</taxon>
        <taxon>Aspergillus subgen. Circumdati</taxon>
    </lineage>
</organism>
<dbReference type="Pfam" id="PF14833">
    <property type="entry name" value="NAD_binding_11"/>
    <property type="match status" value="1"/>
</dbReference>
<dbReference type="AlphaFoldDB" id="A0AAD4CN92"/>
<evidence type="ECO:0000256" key="1">
    <source>
        <dbReference type="ARBA" id="ARBA00005109"/>
    </source>
</evidence>
<evidence type="ECO:0000256" key="2">
    <source>
        <dbReference type="ARBA" id="ARBA00006013"/>
    </source>
</evidence>
<evidence type="ECO:0000256" key="6">
    <source>
        <dbReference type="ARBA" id="ARBA00023027"/>
    </source>
</evidence>
<feature type="domain" description="6-phosphogluconate dehydrogenase NADP-binding" evidence="9">
    <location>
        <begin position="10"/>
        <end position="172"/>
    </location>
</feature>
<dbReference type="InterPro" id="IPR013328">
    <property type="entry name" value="6PGD_dom2"/>
</dbReference>
<dbReference type="GO" id="GO:0051287">
    <property type="term" value="F:NAD binding"/>
    <property type="evidence" value="ECO:0007669"/>
    <property type="project" value="InterPro"/>
</dbReference>
<evidence type="ECO:0000256" key="5">
    <source>
        <dbReference type="ARBA" id="ARBA00023002"/>
    </source>
</evidence>
<keyword evidence="4" id="KW-0101">Branched-chain amino acid catabolism</keyword>
<dbReference type="SUPFAM" id="SSF48179">
    <property type="entry name" value="6-phosphogluconate dehydrogenase C-terminal domain-like"/>
    <property type="match status" value="1"/>
</dbReference>
<dbReference type="GO" id="GO:0006574">
    <property type="term" value="P:L-valine catabolic process"/>
    <property type="evidence" value="ECO:0007669"/>
    <property type="project" value="TreeGrafter"/>
</dbReference>
<dbReference type="InterPro" id="IPR002204">
    <property type="entry name" value="3-OH-isobutyrate_DH-rel_CS"/>
</dbReference>
<proteinExistence type="inferred from homology"/>
<dbReference type="Gene3D" id="3.40.50.720">
    <property type="entry name" value="NAD(P)-binding Rossmann-like Domain"/>
    <property type="match status" value="1"/>
</dbReference>
<comment type="catalytic activity">
    <reaction evidence="7">
        <text>3-hydroxy-2-methylpropanoate + NAD(+) = 2-methyl-3-oxopropanoate + NADH + H(+)</text>
        <dbReference type="Rhea" id="RHEA:17681"/>
        <dbReference type="ChEBI" id="CHEBI:11805"/>
        <dbReference type="ChEBI" id="CHEBI:15378"/>
        <dbReference type="ChEBI" id="CHEBI:57540"/>
        <dbReference type="ChEBI" id="CHEBI:57700"/>
        <dbReference type="ChEBI" id="CHEBI:57945"/>
        <dbReference type="EC" id="1.1.1.31"/>
    </reaction>
</comment>